<evidence type="ECO:0000313" key="5">
    <source>
        <dbReference type="Proteomes" id="UP000533641"/>
    </source>
</evidence>
<evidence type="ECO:0000256" key="2">
    <source>
        <dbReference type="ARBA" id="ARBA00023315"/>
    </source>
</evidence>
<dbReference type="Proteomes" id="UP000533641">
    <property type="component" value="Unassembled WGS sequence"/>
</dbReference>
<sequence>MDFKQSVIRPLPLRGSVAHPKEKGNIPVCPYKIRRLDRNDASSFREIRLEALAHHPEAFGASWEEEQSQSEAHFADRLENGLVIGGLSDDGMLAGTIGVSKSKGIKTQHIGSIWGMYVRQTVRGTGLSRLLLSAAVDEVGTILRSLRLSVVSSNVPAIRLYKSLGFEEWALEVEALKVGDIYYDEILMRLELGPR</sequence>
<keyword evidence="4" id="KW-0689">Ribosomal protein</keyword>
<dbReference type="PANTHER" id="PTHR43420">
    <property type="entry name" value="ACETYLTRANSFERASE"/>
    <property type="match status" value="1"/>
</dbReference>
<comment type="caution">
    <text evidence="4">The sequence shown here is derived from an EMBL/GenBank/DDBJ whole genome shotgun (WGS) entry which is preliminary data.</text>
</comment>
<gene>
    <name evidence="4" type="ORF">GGE12_006018</name>
</gene>
<evidence type="ECO:0000256" key="1">
    <source>
        <dbReference type="ARBA" id="ARBA00022679"/>
    </source>
</evidence>
<keyword evidence="1" id="KW-0808">Transferase</keyword>
<keyword evidence="4" id="KW-0687">Ribonucleoprotein</keyword>
<protein>
    <submittedName>
        <fullName evidence="4">Ribosomal protein S18 acetylase RimI-like enzyme</fullName>
    </submittedName>
</protein>
<dbReference type="Pfam" id="PF00583">
    <property type="entry name" value="Acetyltransf_1"/>
    <property type="match status" value="1"/>
</dbReference>
<dbReference type="PANTHER" id="PTHR43420:SF47">
    <property type="entry name" value="N-ACETYLTRANSFERASE DOMAIN-CONTAINING PROTEIN"/>
    <property type="match status" value="1"/>
</dbReference>
<dbReference type="GO" id="GO:0016747">
    <property type="term" value="F:acyltransferase activity, transferring groups other than amino-acyl groups"/>
    <property type="evidence" value="ECO:0007669"/>
    <property type="project" value="InterPro"/>
</dbReference>
<accession>A0A7W6RTK0</accession>
<reference evidence="4 5" key="1">
    <citation type="submission" date="2020-08" db="EMBL/GenBank/DDBJ databases">
        <title>Genomic Encyclopedia of Type Strains, Phase IV (KMG-V): Genome sequencing to study the core and pangenomes of soil and plant-associated prokaryotes.</title>
        <authorList>
            <person name="Whitman W."/>
        </authorList>
    </citation>
    <scope>NUCLEOTIDE SEQUENCE [LARGE SCALE GENOMIC DNA]</scope>
    <source>
        <strain evidence="4 5">SEMIA 402</strain>
    </source>
</reference>
<name>A0A7W6RTK0_9HYPH</name>
<dbReference type="Gene3D" id="3.40.630.30">
    <property type="match status" value="1"/>
</dbReference>
<dbReference type="PROSITE" id="PS51186">
    <property type="entry name" value="GNAT"/>
    <property type="match status" value="1"/>
</dbReference>
<keyword evidence="2" id="KW-0012">Acyltransferase</keyword>
<dbReference type="EMBL" id="JACIGM010000017">
    <property type="protein sequence ID" value="MBB4278207.1"/>
    <property type="molecule type" value="Genomic_DNA"/>
</dbReference>
<dbReference type="InterPro" id="IPR050680">
    <property type="entry name" value="YpeA/RimI_acetyltransf"/>
</dbReference>
<proteinExistence type="predicted"/>
<evidence type="ECO:0000259" key="3">
    <source>
        <dbReference type="PROSITE" id="PS51186"/>
    </source>
</evidence>
<dbReference type="RefSeq" id="WP_183929129.1">
    <property type="nucleotide sequence ID" value="NZ_JACIGM010000017.1"/>
</dbReference>
<dbReference type="SUPFAM" id="SSF55729">
    <property type="entry name" value="Acyl-CoA N-acyltransferases (Nat)"/>
    <property type="match status" value="1"/>
</dbReference>
<dbReference type="GO" id="GO:0005840">
    <property type="term" value="C:ribosome"/>
    <property type="evidence" value="ECO:0007669"/>
    <property type="project" value="UniProtKB-KW"/>
</dbReference>
<dbReference type="InterPro" id="IPR016181">
    <property type="entry name" value="Acyl_CoA_acyltransferase"/>
</dbReference>
<feature type="domain" description="N-acetyltransferase" evidence="3">
    <location>
        <begin position="31"/>
        <end position="193"/>
    </location>
</feature>
<dbReference type="InterPro" id="IPR000182">
    <property type="entry name" value="GNAT_dom"/>
</dbReference>
<organism evidence="4 5">
    <name type="scientific">Rhizobium mongolense</name>
    <dbReference type="NCBI Taxonomy" id="57676"/>
    <lineage>
        <taxon>Bacteria</taxon>
        <taxon>Pseudomonadati</taxon>
        <taxon>Pseudomonadota</taxon>
        <taxon>Alphaproteobacteria</taxon>
        <taxon>Hyphomicrobiales</taxon>
        <taxon>Rhizobiaceae</taxon>
        <taxon>Rhizobium/Agrobacterium group</taxon>
        <taxon>Rhizobium</taxon>
    </lineage>
</organism>
<dbReference type="AlphaFoldDB" id="A0A7W6RTK0"/>
<evidence type="ECO:0000313" key="4">
    <source>
        <dbReference type="EMBL" id="MBB4278207.1"/>
    </source>
</evidence>